<sequence length="264" mass="30411">MKRTKSVQNLKALSDSETTQLDVLENDDSNNNNNSKKSPISGVITKFKNRFFKTKEIEPNYSYLLDKYKIAEELLLNFLQDETKSYKFSSAAENLDFVLFLIEKNIQISTRKFGTDFYEFAAKCFYLRASLSLMKASEHGTEQVTDCKEAIEYMEVAIDYGLPYKGQTQVLQDYASELEEKHLALKETIQSYNKKSDSTPLMRRSLQVSVCEKNLGNSLTNYYSKGFVELNQQIKLSATEMMNTALDFCTALEEKEQLPQVDYF</sequence>
<dbReference type="Proteomes" id="UP000054742">
    <property type="component" value="Unassembled WGS sequence"/>
</dbReference>
<keyword evidence="2" id="KW-1185">Reference proteome</keyword>
<dbReference type="AlphaFoldDB" id="A0A0W0S3I9"/>
<evidence type="ECO:0000313" key="2">
    <source>
        <dbReference type="Proteomes" id="UP000054742"/>
    </source>
</evidence>
<name>A0A0W0S3I9_9GAMM</name>
<evidence type="ECO:0000313" key="1">
    <source>
        <dbReference type="EMBL" id="KTC78028.1"/>
    </source>
</evidence>
<gene>
    <name evidence="1" type="ORF">Lbru_2320</name>
</gene>
<dbReference type="EMBL" id="LNXV01000033">
    <property type="protein sequence ID" value="KTC78028.1"/>
    <property type="molecule type" value="Genomic_DNA"/>
</dbReference>
<reference evidence="1 2" key="1">
    <citation type="submission" date="2015-11" db="EMBL/GenBank/DDBJ databases">
        <title>Genomic analysis of 38 Legionella species identifies large and diverse effector repertoires.</title>
        <authorList>
            <person name="Burstein D."/>
            <person name="Amaro F."/>
            <person name="Zusman T."/>
            <person name="Lifshitz Z."/>
            <person name="Cohen O."/>
            <person name="Gilbert J.A."/>
            <person name="Pupko T."/>
            <person name="Shuman H.A."/>
            <person name="Segal G."/>
        </authorList>
    </citation>
    <scope>NUCLEOTIDE SEQUENCE [LARGE SCALE GENOMIC DNA]</scope>
    <source>
        <strain evidence="1 2">ATCC 43878</strain>
    </source>
</reference>
<protein>
    <submittedName>
        <fullName evidence="1">Uncharacterized protein</fullName>
    </submittedName>
</protein>
<organism evidence="1 2">
    <name type="scientific">Legionella brunensis</name>
    <dbReference type="NCBI Taxonomy" id="29422"/>
    <lineage>
        <taxon>Bacteria</taxon>
        <taxon>Pseudomonadati</taxon>
        <taxon>Pseudomonadota</taxon>
        <taxon>Gammaproteobacteria</taxon>
        <taxon>Legionellales</taxon>
        <taxon>Legionellaceae</taxon>
        <taxon>Legionella</taxon>
    </lineage>
</organism>
<accession>A0A0W0S3I9</accession>
<dbReference type="STRING" id="29422.Lbru_2320"/>
<dbReference type="PATRIC" id="fig|29422.6.peg.2471"/>
<proteinExistence type="predicted"/>
<comment type="caution">
    <text evidence="1">The sequence shown here is derived from an EMBL/GenBank/DDBJ whole genome shotgun (WGS) entry which is preliminary data.</text>
</comment>